<evidence type="ECO:0000256" key="1">
    <source>
        <dbReference type="ARBA" id="ARBA00010617"/>
    </source>
</evidence>
<evidence type="ECO:0000313" key="5">
    <source>
        <dbReference type="Proteomes" id="UP000694387"/>
    </source>
</evidence>
<sequence length="79" mass="8707">MGDQARMPFTMAVVHEVQRFGDIIPLGLPHMTSRDIEVQGFLIPKVGLQHLLPGAHPHHQPVIGAEGQDHLEEALLHPP</sequence>
<dbReference type="GO" id="GO:0019369">
    <property type="term" value="P:arachidonate metabolic process"/>
    <property type="evidence" value="ECO:0007669"/>
    <property type="project" value="TreeGrafter"/>
</dbReference>
<dbReference type="Pfam" id="PF00067">
    <property type="entry name" value="p450"/>
    <property type="match status" value="1"/>
</dbReference>
<dbReference type="InterPro" id="IPR050182">
    <property type="entry name" value="Cytochrome_P450_fam2"/>
</dbReference>
<dbReference type="GO" id="GO:0020037">
    <property type="term" value="F:heme binding"/>
    <property type="evidence" value="ECO:0007669"/>
    <property type="project" value="InterPro"/>
</dbReference>
<accession>A0A9L0J647</accession>
<dbReference type="GO" id="GO:0005737">
    <property type="term" value="C:cytoplasm"/>
    <property type="evidence" value="ECO:0007669"/>
    <property type="project" value="TreeGrafter"/>
</dbReference>
<dbReference type="Ensembl" id="ENSEAST00005061090.1">
    <property type="protein sequence ID" value="ENSEASP00005048766.1"/>
    <property type="gene ID" value="ENSEASG00005034514.1"/>
</dbReference>
<dbReference type="InterPro" id="IPR036396">
    <property type="entry name" value="Cyt_P450_sf"/>
</dbReference>
<organism evidence="4 5">
    <name type="scientific">Equus asinus</name>
    <name type="common">Donkey</name>
    <name type="synonym">Equus africanus asinus</name>
    <dbReference type="NCBI Taxonomy" id="9793"/>
    <lineage>
        <taxon>Eukaryota</taxon>
        <taxon>Metazoa</taxon>
        <taxon>Chordata</taxon>
        <taxon>Craniata</taxon>
        <taxon>Vertebrata</taxon>
        <taxon>Euteleostomi</taxon>
        <taxon>Mammalia</taxon>
        <taxon>Eutheria</taxon>
        <taxon>Laurasiatheria</taxon>
        <taxon>Perissodactyla</taxon>
        <taxon>Equidae</taxon>
        <taxon>Equus</taxon>
    </lineage>
</organism>
<dbReference type="SUPFAM" id="SSF48264">
    <property type="entry name" value="Cytochrome P450"/>
    <property type="match status" value="1"/>
</dbReference>
<evidence type="ECO:0000256" key="3">
    <source>
        <dbReference type="ARBA" id="ARBA00023004"/>
    </source>
</evidence>
<evidence type="ECO:0000313" key="4">
    <source>
        <dbReference type="Ensembl" id="ENSEASP00005048766.1"/>
    </source>
</evidence>
<proteinExistence type="inferred from homology"/>
<keyword evidence="2" id="KW-0479">Metal-binding</keyword>
<dbReference type="GeneTree" id="ENSGT00940000153331"/>
<name>A0A9L0J647_EQUAS</name>
<reference evidence="4" key="2">
    <citation type="submission" date="2025-08" db="UniProtKB">
        <authorList>
            <consortium name="Ensembl"/>
        </authorList>
    </citation>
    <scope>IDENTIFICATION</scope>
</reference>
<keyword evidence="3" id="KW-0408">Iron</keyword>
<evidence type="ECO:0000256" key="2">
    <source>
        <dbReference type="ARBA" id="ARBA00022723"/>
    </source>
</evidence>
<dbReference type="PANTHER" id="PTHR24300:SF1">
    <property type="entry name" value="CYTOCHROME P450 2D6-RELATED"/>
    <property type="match status" value="1"/>
</dbReference>
<reference evidence="4" key="3">
    <citation type="submission" date="2025-09" db="UniProtKB">
        <authorList>
            <consortium name="Ensembl"/>
        </authorList>
    </citation>
    <scope>IDENTIFICATION</scope>
</reference>
<dbReference type="Proteomes" id="UP000694387">
    <property type="component" value="Chromosome 2"/>
</dbReference>
<dbReference type="GO" id="GO:0005506">
    <property type="term" value="F:iron ion binding"/>
    <property type="evidence" value="ECO:0007669"/>
    <property type="project" value="InterPro"/>
</dbReference>
<dbReference type="PANTHER" id="PTHR24300">
    <property type="entry name" value="CYTOCHROME P450 508A4-RELATED"/>
    <property type="match status" value="1"/>
</dbReference>
<keyword evidence="5" id="KW-1185">Reference proteome</keyword>
<dbReference type="Gene3D" id="1.10.630.10">
    <property type="entry name" value="Cytochrome P450"/>
    <property type="match status" value="1"/>
</dbReference>
<dbReference type="GO" id="GO:0006805">
    <property type="term" value="P:xenobiotic metabolic process"/>
    <property type="evidence" value="ECO:0007669"/>
    <property type="project" value="TreeGrafter"/>
</dbReference>
<dbReference type="GO" id="GO:0016712">
    <property type="term" value="F:oxidoreductase activity, acting on paired donors, with incorporation or reduction of molecular oxygen, reduced flavin or flavoprotein as one donor, and incorporation of one atom of oxygen"/>
    <property type="evidence" value="ECO:0007669"/>
    <property type="project" value="TreeGrafter"/>
</dbReference>
<protein>
    <submittedName>
        <fullName evidence="4">Uncharacterized protein</fullName>
    </submittedName>
</protein>
<reference evidence="4 5" key="1">
    <citation type="journal article" date="2020" name="Nat. Commun.">
        <title>Donkey genomes provide new insights into domestication and selection for coat color.</title>
        <authorList>
            <person name="Wang"/>
            <person name="C."/>
            <person name="Li"/>
            <person name="H."/>
            <person name="Guo"/>
            <person name="Y."/>
            <person name="Huang"/>
            <person name="J."/>
            <person name="Sun"/>
            <person name="Y."/>
            <person name="Min"/>
            <person name="J."/>
            <person name="Wang"/>
            <person name="J."/>
            <person name="Fang"/>
            <person name="X."/>
            <person name="Zhao"/>
            <person name="Z."/>
            <person name="Wang"/>
            <person name="S."/>
            <person name="Zhang"/>
            <person name="Y."/>
            <person name="Liu"/>
            <person name="Q."/>
            <person name="Jiang"/>
            <person name="Q."/>
            <person name="Wang"/>
            <person name="X."/>
            <person name="Guo"/>
            <person name="Y."/>
            <person name="Yang"/>
            <person name="C."/>
            <person name="Wang"/>
            <person name="Y."/>
            <person name="Tian"/>
            <person name="F."/>
            <person name="Zhuang"/>
            <person name="G."/>
            <person name="Fan"/>
            <person name="Y."/>
            <person name="Gao"/>
            <person name="Q."/>
            <person name="Li"/>
            <person name="Y."/>
            <person name="Ju"/>
            <person name="Z."/>
            <person name="Li"/>
            <person name="J."/>
            <person name="Li"/>
            <person name="R."/>
            <person name="Hou"/>
            <person name="M."/>
            <person name="Yang"/>
            <person name="G."/>
            <person name="Liu"/>
            <person name="G."/>
            <person name="Liu"/>
            <person name="W."/>
            <person name="Guo"/>
            <person name="J."/>
            <person name="Pan"/>
            <person name="S."/>
            <person name="Fan"/>
            <person name="G."/>
            <person name="Zhang"/>
            <person name="W."/>
            <person name="Zhang"/>
            <person name="R."/>
            <person name="Yu"/>
            <person name="J."/>
            <person name="Zhang"/>
            <person name="X."/>
            <person name="Yin"/>
            <person name="Q."/>
            <person name="Ji"/>
            <person name="C."/>
            <person name="Jin"/>
            <person name="Y."/>
            <person name="Yue"/>
            <person name="G."/>
            <person name="Liu"/>
            <person name="M."/>
            <person name="Xu"/>
            <person name="J."/>
            <person name="Liu"/>
            <person name="S."/>
            <person name="Jordana"/>
            <person name="J."/>
            <person name="Noce"/>
            <person name="A."/>
            <person name="Amills"/>
            <person name="M."/>
            <person name="Wu"/>
            <person name="D.D."/>
            <person name="Li"/>
            <person name="S."/>
            <person name="Zhou"/>
            <person name="X. and Zhong"/>
            <person name="J."/>
        </authorList>
    </citation>
    <scope>NUCLEOTIDE SEQUENCE [LARGE SCALE GENOMIC DNA]</scope>
</reference>
<dbReference type="InterPro" id="IPR001128">
    <property type="entry name" value="Cyt_P450"/>
</dbReference>
<dbReference type="AlphaFoldDB" id="A0A9L0J647"/>
<comment type="similarity">
    <text evidence="1">Belongs to the cytochrome P450 family.</text>
</comment>